<keyword evidence="2" id="KW-1185">Reference proteome</keyword>
<dbReference type="EMBL" id="JAHHUM010000311">
    <property type="protein sequence ID" value="KAK5621260.1"/>
    <property type="molecule type" value="Genomic_DNA"/>
</dbReference>
<name>A0AAV9SJ12_9TELE</name>
<dbReference type="AlphaFoldDB" id="A0AAV9SJ12"/>
<comment type="caution">
    <text evidence="1">The sequence shown here is derived from an EMBL/GenBank/DDBJ whole genome shotgun (WGS) entry which is preliminary data.</text>
</comment>
<evidence type="ECO:0000313" key="1">
    <source>
        <dbReference type="EMBL" id="KAK5621260.1"/>
    </source>
</evidence>
<protein>
    <submittedName>
        <fullName evidence="1">Uncharacterized protein</fullName>
    </submittedName>
</protein>
<sequence>MGLFWVGGTGPKSKEKDKSRMGCVFNTLHYTFRTYTCRPRHHNTTIDKFADDITVVELIFAGEQSSTEQAPLVTDDGATVTIESSLITIKVACLISLSSRDVSLLDILPPQYTTV</sequence>
<dbReference type="Proteomes" id="UP001311232">
    <property type="component" value="Unassembled WGS sequence"/>
</dbReference>
<reference evidence="1 2" key="1">
    <citation type="submission" date="2021-06" db="EMBL/GenBank/DDBJ databases">
        <authorList>
            <person name="Palmer J.M."/>
        </authorList>
    </citation>
    <scope>NUCLEOTIDE SEQUENCE [LARGE SCALE GENOMIC DNA]</scope>
    <source>
        <strain evidence="1 2">MEX-2019</strain>
        <tissue evidence="1">Muscle</tissue>
    </source>
</reference>
<organism evidence="1 2">
    <name type="scientific">Crenichthys baileyi</name>
    <name type="common">White River springfish</name>
    <dbReference type="NCBI Taxonomy" id="28760"/>
    <lineage>
        <taxon>Eukaryota</taxon>
        <taxon>Metazoa</taxon>
        <taxon>Chordata</taxon>
        <taxon>Craniata</taxon>
        <taxon>Vertebrata</taxon>
        <taxon>Euteleostomi</taxon>
        <taxon>Actinopterygii</taxon>
        <taxon>Neopterygii</taxon>
        <taxon>Teleostei</taxon>
        <taxon>Neoteleostei</taxon>
        <taxon>Acanthomorphata</taxon>
        <taxon>Ovalentaria</taxon>
        <taxon>Atherinomorphae</taxon>
        <taxon>Cyprinodontiformes</taxon>
        <taxon>Goodeidae</taxon>
        <taxon>Crenichthys</taxon>
    </lineage>
</organism>
<accession>A0AAV9SJ12</accession>
<proteinExistence type="predicted"/>
<gene>
    <name evidence="1" type="ORF">CRENBAI_011121</name>
</gene>
<evidence type="ECO:0000313" key="2">
    <source>
        <dbReference type="Proteomes" id="UP001311232"/>
    </source>
</evidence>